<evidence type="ECO:0000256" key="5">
    <source>
        <dbReference type="ARBA" id="ARBA00022989"/>
    </source>
</evidence>
<keyword evidence="3" id="KW-1003">Cell membrane</keyword>
<keyword evidence="4 7" id="KW-0812">Transmembrane</keyword>
<dbReference type="PANTHER" id="PTHR42920:SF11">
    <property type="entry name" value="INNER MEMBRANE PROTEIN YTFF"/>
    <property type="match status" value="1"/>
</dbReference>
<feature type="transmembrane region" description="Helical" evidence="7">
    <location>
        <begin position="103"/>
        <end position="122"/>
    </location>
</feature>
<feature type="transmembrane region" description="Helical" evidence="7">
    <location>
        <begin position="212"/>
        <end position="234"/>
    </location>
</feature>
<evidence type="ECO:0000256" key="2">
    <source>
        <dbReference type="ARBA" id="ARBA00007362"/>
    </source>
</evidence>
<sequence>MEIKQYKAIFFAILAAALYAISSPISKLLLKEIPPTLMASFLYLGAGIGMFFVSFAKGKKYKEKTEGKLTKQELPYTIGMVILDIAAPILLMVGLTMTTPANVSLLNNFEIVATSLIALLIFKESISKRLWGAIFLITLSSIILSVEDASSFSFSFGSIFVLLACICWGLENNCTRKLSVKDPLQVVVIKGFGSGIGSLLISLLLGEKISNTSYIIAALILGFFAYGLSIFLYIHAQRYLGAAKTSAYYAIAPFIGVGLSLIIFKEVPTLSFIVALAVMLIGAYFASTEEHFHKHTHILLIHEHIHSHDDNHHNHIHPEPVIGEHTHIHTHEKFTHTHKHKSDIHHCHVH</sequence>
<comment type="subcellular location">
    <subcellularLocation>
        <location evidence="1">Cell membrane</location>
        <topology evidence="1">Multi-pass membrane protein</topology>
    </subcellularLocation>
</comment>
<feature type="transmembrane region" description="Helical" evidence="7">
    <location>
        <begin position="129"/>
        <end position="146"/>
    </location>
</feature>
<dbReference type="InterPro" id="IPR000620">
    <property type="entry name" value="EamA_dom"/>
</dbReference>
<feature type="transmembrane region" description="Helical" evidence="7">
    <location>
        <begin position="76"/>
        <end position="97"/>
    </location>
</feature>
<organism evidence="9 10">
    <name type="scientific">Clostridium manihotivorum</name>
    <dbReference type="NCBI Taxonomy" id="2320868"/>
    <lineage>
        <taxon>Bacteria</taxon>
        <taxon>Bacillati</taxon>
        <taxon>Bacillota</taxon>
        <taxon>Clostridia</taxon>
        <taxon>Eubacteriales</taxon>
        <taxon>Clostridiaceae</taxon>
        <taxon>Clostridium</taxon>
    </lineage>
</organism>
<dbReference type="InterPro" id="IPR037185">
    <property type="entry name" value="EmrE-like"/>
</dbReference>
<feature type="transmembrane region" description="Helical" evidence="7">
    <location>
        <begin position="38"/>
        <end position="56"/>
    </location>
</feature>
<dbReference type="InterPro" id="IPR051258">
    <property type="entry name" value="Diverse_Substrate_Transporter"/>
</dbReference>
<gene>
    <name evidence="9" type="ORF">C1I91_14690</name>
</gene>
<dbReference type="RefSeq" id="WP_128213528.1">
    <property type="nucleotide sequence ID" value="NZ_CP025746.1"/>
</dbReference>
<feature type="domain" description="EamA" evidence="8">
    <location>
        <begin position="156"/>
        <end position="287"/>
    </location>
</feature>
<evidence type="ECO:0000313" key="10">
    <source>
        <dbReference type="Proteomes" id="UP000286268"/>
    </source>
</evidence>
<feature type="domain" description="EamA" evidence="8">
    <location>
        <begin position="7"/>
        <end position="145"/>
    </location>
</feature>
<evidence type="ECO:0000259" key="8">
    <source>
        <dbReference type="Pfam" id="PF00892"/>
    </source>
</evidence>
<accession>A0A3R5QYU3</accession>
<dbReference type="Pfam" id="PF00892">
    <property type="entry name" value="EamA"/>
    <property type="match status" value="2"/>
</dbReference>
<dbReference type="OrthoDB" id="9794287at2"/>
<evidence type="ECO:0000256" key="6">
    <source>
        <dbReference type="ARBA" id="ARBA00023136"/>
    </source>
</evidence>
<dbReference type="GO" id="GO:0005886">
    <property type="term" value="C:plasma membrane"/>
    <property type="evidence" value="ECO:0007669"/>
    <property type="project" value="UniProtKB-SubCell"/>
</dbReference>
<keyword evidence="10" id="KW-1185">Reference proteome</keyword>
<dbReference type="Proteomes" id="UP000286268">
    <property type="component" value="Chromosome"/>
</dbReference>
<feature type="transmembrane region" description="Helical" evidence="7">
    <location>
        <begin position="270"/>
        <end position="287"/>
    </location>
</feature>
<proteinExistence type="inferred from homology"/>
<dbReference type="EMBL" id="CP025746">
    <property type="protein sequence ID" value="QAA32786.1"/>
    <property type="molecule type" value="Genomic_DNA"/>
</dbReference>
<keyword evidence="5 7" id="KW-1133">Transmembrane helix</keyword>
<evidence type="ECO:0000256" key="7">
    <source>
        <dbReference type="SAM" id="Phobius"/>
    </source>
</evidence>
<feature type="transmembrane region" description="Helical" evidence="7">
    <location>
        <begin position="183"/>
        <end position="206"/>
    </location>
</feature>
<dbReference type="KEGG" id="cmah:C1I91_14690"/>
<dbReference type="PANTHER" id="PTHR42920">
    <property type="entry name" value="OS03G0707200 PROTEIN-RELATED"/>
    <property type="match status" value="1"/>
</dbReference>
<comment type="similarity">
    <text evidence="2">Belongs to the EamA transporter family.</text>
</comment>
<reference evidence="9 10" key="1">
    <citation type="submission" date="2018-01" db="EMBL/GenBank/DDBJ databases">
        <title>Genome Sequencing and Assembly of Anaerobacter polyendosporus strain CT4.</title>
        <authorList>
            <person name="Tachaapaikoon C."/>
            <person name="Sutheeworapong S."/>
            <person name="Jenjaroenpun P."/>
            <person name="Wongsurawat T."/>
            <person name="Nookeaw I."/>
            <person name="Cheawchanlertfa P."/>
            <person name="Kosugi A."/>
            <person name="Cheevadhanarak S."/>
            <person name="Ratanakhanokchai K."/>
        </authorList>
    </citation>
    <scope>NUCLEOTIDE SEQUENCE [LARGE SCALE GENOMIC DNA]</scope>
    <source>
        <strain evidence="9 10">CT4</strain>
    </source>
</reference>
<dbReference type="AlphaFoldDB" id="A0A3R5QYU3"/>
<protein>
    <submittedName>
        <fullName evidence="9">EamA family transporter</fullName>
    </submittedName>
</protein>
<dbReference type="SUPFAM" id="SSF103481">
    <property type="entry name" value="Multidrug resistance efflux transporter EmrE"/>
    <property type="match status" value="2"/>
</dbReference>
<name>A0A3R5QYU3_9CLOT</name>
<evidence type="ECO:0000256" key="3">
    <source>
        <dbReference type="ARBA" id="ARBA00022475"/>
    </source>
</evidence>
<feature type="transmembrane region" description="Helical" evidence="7">
    <location>
        <begin position="152"/>
        <end position="171"/>
    </location>
</feature>
<evidence type="ECO:0000256" key="1">
    <source>
        <dbReference type="ARBA" id="ARBA00004651"/>
    </source>
</evidence>
<feature type="transmembrane region" description="Helical" evidence="7">
    <location>
        <begin position="246"/>
        <end position="264"/>
    </location>
</feature>
<evidence type="ECO:0000256" key="4">
    <source>
        <dbReference type="ARBA" id="ARBA00022692"/>
    </source>
</evidence>
<evidence type="ECO:0000313" key="9">
    <source>
        <dbReference type="EMBL" id="QAA32786.1"/>
    </source>
</evidence>
<keyword evidence="6 7" id="KW-0472">Membrane</keyword>